<sequence length="296" mass="33089">MGVWIVVGTTKENAQPVAYDSRSFNSAQRNYSTHELELLAIVHPHDRWRPFLYCIPVYVFRLNGVIGNGEALLEHTKLSVTLGGVTTDHIFWIATIGACFAKSPLPRVTEQWVDGPNGIRKTYYDPQNPWYSSVNVTCNLDKYAGWIFSKTSMSVLAGNLCRLGRAVVGLLGHLAPCGSVPGVFIGVVAECWVNLSWSLEKFKGGMQSQIILACCVLHNMYISTKDQVPERDVGEADAGRDMEEEVEGDEEFRVVARPQNLTEKLAERKFPDHYLKPIHMVMEGSAGDIEKNKLWT</sequence>
<dbReference type="GO" id="GO:0016787">
    <property type="term" value="F:hydrolase activity"/>
    <property type="evidence" value="ECO:0007669"/>
    <property type="project" value="UniProtKB-KW"/>
</dbReference>
<proteinExistence type="predicted"/>
<dbReference type="SUPFAM" id="SSF56672">
    <property type="entry name" value="DNA/RNA polymerases"/>
    <property type="match status" value="1"/>
</dbReference>
<gene>
    <name evidence="8" type="ORF">CNAG_07425</name>
</gene>
<feature type="domain" description="Reverse transcriptase RNase H-like" evidence="7">
    <location>
        <begin position="10"/>
        <end position="59"/>
    </location>
</feature>
<reference evidence="8 9" key="1">
    <citation type="journal article" date="2014" name="PLoS Genet.">
        <title>Analysis of the genome and transcriptome of Cryptococcus neoformans var. grubii reveals complex RNA expression and microevolution leading to virulence attenuation.</title>
        <authorList>
            <person name="Janbon G."/>
            <person name="Ormerod K.L."/>
            <person name="Paulet D."/>
            <person name="Byrnes E.J.III."/>
            <person name="Yadav V."/>
            <person name="Chatterjee G."/>
            <person name="Mullapudi N."/>
            <person name="Hon C.C."/>
            <person name="Billmyre R.B."/>
            <person name="Brunel F."/>
            <person name="Bahn Y.S."/>
            <person name="Chen W."/>
            <person name="Chen Y."/>
            <person name="Chow E.W."/>
            <person name="Coppee J.Y."/>
            <person name="Floyd-Averette A."/>
            <person name="Gaillardin C."/>
            <person name="Gerik K.J."/>
            <person name="Goldberg J."/>
            <person name="Gonzalez-Hilarion S."/>
            <person name="Gujja S."/>
            <person name="Hamlin J.L."/>
            <person name="Hsueh Y.P."/>
            <person name="Ianiri G."/>
            <person name="Jones S."/>
            <person name="Kodira C.D."/>
            <person name="Kozubowski L."/>
            <person name="Lam W."/>
            <person name="Marra M."/>
            <person name="Mesner L.D."/>
            <person name="Mieczkowski P.A."/>
            <person name="Moyrand F."/>
            <person name="Nielsen K."/>
            <person name="Proux C."/>
            <person name="Rossignol T."/>
            <person name="Schein J.E."/>
            <person name="Sun S."/>
            <person name="Wollschlaeger C."/>
            <person name="Wood I.A."/>
            <person name="Zeng Q."/>
            <person name="Neuveglise C."/>
            <person name="Newlon C.S."/>
            <person name="Perfect J.R."/>
            <person name="Lodge J.K."/>
            <person name="Idnurm A."/>
            <person name="Stajich J.E."/>
            <person name="Kronstad J.W."/>
            <person name="Sanyal K."/>
            <person name="Heitman J."/>
            <person name="Fraser J.A."/>
            <person name="Cuomo C.A."/>
            <person name="Dietrich F.S."/>
        </authorList>
    </citation>
    <scope>NUCLEOTIDE SEQUENCE [LARGE SCALE GENOMIC DNA]</scope>
    <source>
        <strain evidence="9">H99 / ATCC 208821 / CBS 10515 / FGSC 9487</strain>
    </source>
</reference>
<keyword evidence="3" id="KW-0540">Nuclease</keyword>
<evidence type="ECO:0000313" key="9">
    <source>
        <dbReference type="Proteomes" id="UP000010091"/>
    </source>
</evidence>
<dbReference type="KEGG" id="cng:CNAG_07425"/>
<protein>
    <recommendedName>
        <fullName evidence="7">Reverse transcriptase RNase H-like domain-containing protein</fullName>
    </recommendedName>
</protein>
<evidence type="ECO:0000256" key="5">
    <source>
        <dbReference type="ARBA" id="ARBA00022801"/>
    </source>
</evidence>
<keyword evidence="4" id="KW-0255">Endonuclease</keyword>
<dbReference type="GeneID" id="23890272"/>
<organism evidence="8 9">
    <name type="scientific">Cryptococcus neoformans (strain H99 / ATCC 208821 / CBS 10515 / FGSC 9487)</name>
    <name type="common">Cryptococcus neoformans var. grubii serotype A</name>
    <dbReference type="NCBI Taxonomy" id="235443"/>
    <lineage>
        <taxon>Eukaryota</taxon>
        <taxon>Fungi</taxon>
        <taxon>Dikarya</taxon>
        <taxon>Basidiomycota</taxon>
        <taxon>Agaricomycotina</taxon>
        <taxon>Tremellomycetes</taxon>
        <taxon>Tremellales</taxon>
        <taxon>Cryptococcaceae</taxon>
        <taxon>Cryptococcus</taxon>
        <taxon>Cryptococcus neoformans species complex</taxon>
    </lineage>
</organism>
<keyword evidence="9" id="KW-1185">Reference proteome</keyword>
<evidence type="ECO:0000256" key="6">
    <source>
        <dbReference type="ARBA" id="ARBA00022918"/>
    </source>
</evidence>
<accession>J9VMZ1</accession>
<dbReference type="VEuPathDB" id="FungiDB:CNAG_07425"/>
<dbReference type="AlphaFoldDB" id="J9VMZ1"/>
<evidence type="ECO:0000256" key="3">
    <source>
        <dbReference type="ARBA" id="ARBA00022722"/>
    </source>
</evidence>
<dbReference type="GO" id="GO:0003964">
    <property type="term" value="F:RNA-directed DNA polymerase activity"/>
    <property type="evidence" value="ECO:0007669"/>
    <property type="project" value="UniProtKB-KW"/>
</dbReference>
<keyword evidence="5" id="KW-0378">Hydrolase</keyword>
<evidence type="ECO:0000256" key="4">
    <source>
        <dbReference type="ARBA" id="ARBA00022759"/>
    </source>
</evidence>
<keyword evidence="1" id="KW-0808">Transferase</keyword>
<evidence type="ECO:0000259" key="7">
    <source>
        <dbReference type="Pfam" id="PF17917"/>
    </source>
</evidence>
<dbReference type="InterPro" id="IPR041373">
    <property type="entry name" value="RT_RNaseH"/>
</dbReference>
<dbReference type="Pfam" id="PF17917">
    <property type="entry name" value="RT_RNaseH"/>
    <property type="match status" value="1"/>
</dbReference>
<dbReference type="Proteomes" id="UP000010091">
    <property type="component" value="Chromosome 5"/>
</dbReference>
<keyword evidence="2" id="KW-0548">Nucleotidyltransferase</keyword>
<dbReference type="GO" id="GO:0004519">
    <property type="term" value="F:endonuclease activity"/>
    <property type="evidence" value="ECO:0007669"/>
    <property type="project" value="UniProtKB-KW"/>
</dbReference>
<dbReference type="OrthoDB" id="3268967at2759"/>
<evidence type="ECO:0000256" key="2">
    <source>
        <dbReference type="ARBA" id="ARBA00022695"/>
    </source>
</evidence>
<evidence type="ECO:0000313" key="8">
    <source>
        <dbReference type="EMBL" id="AFR94816.1"/>
    </source>
</evidence>
<keyword evidence="6" id="KW-0695">RNA-directed DNA polymerase</keyword>
<dbReference type="RefSeq" id="XP_012049644.1">
    <property type="nucleotide sequence ID" value="XM_012194254.1"/>
</dbReference>
<evidence type="ECO:0000256" key="1">
    <source>
        <dbReference type="ARBA" id="ARBA00022679"/>
    </source>
</evidence>
<dbReference type="EMBL" id="CP003824">
    <property type="protein sequence ID" value="AFR94816.1"/>
    <property type="molecule type" value="Genomic_DNA"/>
</dbReference>
<name>J9VMZ1_CRYN9</name>
<dbReference type="HOGENOM" id="CLU_940151_0_0_1"/>
<dbReference type="InterPro" id="IPR043502">
    <property type="entry name" value="DNA/RNA_pol_sf"/>
</dbReference>